<dbReference type="AlphaFoldDB" id="A0AAD7AER6"/>
<feature type="domain" description="SMP-30/Gluconolactonase/LRE-like region" evidence="1">
    <location>
        <begin position="179"/>
        <end position="349"/>
    </location>
</feature>
<organism evidence="2 3">
    <name type="scientific">Mycena albidolilacea</name>
    <dbReference type="NCBI Taxonomy" id="1033008"/>
    <lineage>
        <taxon>Eukaryota</taxon>
        <taxon>Fungi</taxon>
        <taxon>Dikarya</taxon>
        <taxon>Basidiomycota</taxon>
        <taxon>Agaricomycotina</taxon>
        <taxon>Agaricomycetes</taxon>
        <taxon>Agaricomycetidae</taxon>
        <taxon>Agaricales</taxon>
        <taxon>Marasmiineae</taxon>
        <taxon>Mycenaceae</taxon>
        <taxon>Mycena</taxon>
    </lineage>
</organism>
<feature type="non-terminal residue" evidence="2">
    <location>
        <position position="372"/>
    </location>
</feature>
<evidence type="ECO:0000313" key="3">
    <source>
        <dbReference type="Proteomes" id="UP001218218"/>
    </source>
</evidence>
<keyword evidence="3" id="KW-1185">Reference proteome</keyword>
<accession>A0AAD7AER6</accession>
<dbReference type="Pfam" id="PF08450">
    <property type="entry name" value="SGL"/>
    <property type="match status" value="1"/>
</dbReference>
<dbReference type="SUPFAM" id="SSF63829">
    <property type="entry name" value="Calcium-dependent phosphotriesterase"/>
    <property type="match status" value="1"/>
</dbReference>
<name>A0AAD7AER6_9AGAR</name>
<reference evidence="2" key="1">
    <citation type="submission" date="2023-03" db="EMBL/GenBank/DDBJ databases">
        <title>Massive genome expansion in bonnet fungi (Mycena s.s.) driven by repeated elements and novel gene families across ecological guilds.</title>
        <authorList>
            <consortium name="Lawrence Berkeley National Laboratory"/>
            <person name="Harder C.B."/>
            <person name="Miyauchi S."/>
            <person name="Viragh M."/>
            <person name="Kuo A."/>
            <person name="Thoen E."/>
            <person name="Andreopoulos B."/>
            <person name="Lu D."/>
            <person name="Skrede I."/>
            <person name="Drula E."/>
            <person name="Henrissat B."/>
            <person name="Morin E."/>
            <person name="Kohler A."/>
            <person name="Barry K."/>
            <person name="LaButti K."/>
            <person name="Morin E."/>
            <person name="Salamov A."/>
            <person name="Lipzen A."/>
            <person name="Mereny Z."/>
            <person name="Hegedus B."/>
            <person name="Baldrian P."/>
            <person name="Stursova M."/>
            <person name="Weitz H."/>
            <person name="Taylor A."/>
            <person name="Grigoriev I.V."/>
            <person name="Nagy L.G."/>
            <person name="Martin F."/>
            <person name="Kauserud H."/>
        </authorList>
    </citation>
    <scope>NUCLEOTIDE SEQUENCE</scope>
    <source>
        <strain evidence="2">CBHHK002</strain>
    </source>
</reference>
<dbReference type="EMBL" id="JARIHO010000009">
    <property type="protein sequence ID" value="KAJ7355717.1"/>
    <property type="molecule type" value="Genomic_DNA"/>
</dbReference>
<comment type="caution">
    <text evidence="2">The sequence shown here is derived from an EMBL/GenBank/DDBJ whole genome shotgun (WGS) entry which is preliminary data.</text>
</comment>
<dbReference type="InterPro" id="IPR011042">
    <property type="entry name" value="6-blade_b-propeller_TolB-like"/>
</dbReference>
<dbReference type="Gene3D" id="2.120.10.30">
    <property type="entry name" value="TolB, C-terminal domain"/>
    <property type="match status" value="1"/>
</dbReference>
<protein>
    <submittedName>
        <fullName evidence="2">D-lactonohydrolase-like protein</fullName>
    </submittedName>
</protein>
<dbReference type="InterPro" id="IPR052988">
    <property type="entry name" value="Oryzine_lactonohydrolase"/>
</dbReference>
<dbReference type="PANTHER" id="PTHR47064:SF2">
    <property type="entry name" value="SMP-30_GLUCONOLACTONASE_LRE-LIKE REGION DOMAIN-CONTAINING PROTEIN-RELATED"/>
    <property type="match status" value="1"/>
</dbReference>
<proteinExistence type="predicted"/>
<gene>
    <name evidence="2" type="ORF">DFH08DRAFT_1053112</name>
</gene>
<evidence type="ECO:0000313" key="2">
    <source>
        <dbReference type="EMBL" id="KAJ7355717.1"/>
    </source>
</evidence>
<dbReference type="PANTHER" id="PTHR47064">
    <property type="entry name" value="PUTATIVE (AFU_ORTHOLOGUE AFUA_1G08990)-RELATED"/>
    <property type="match status" value="1"/>
</dbReference>
<sequence>DKRAFAVLDPHGPFRNGTQKFEPTPNVNLTPPYFQVYDERFTAILGPNPTIRVIVENDTFAFAHDGPIWVEETDEVFFSGGRTEGRPVIIFELFNGTLRLNSDQVSVINLNDLKTSPTGLINFTILPLSDDVQINNGGTLFRGDLLLVTTGSGPLPPSLVRVNPKPPFNDTVILNNYYGRQFNSLNDAKVHPQSRAIFFTDVTYGFLNGLRPAPLLPNQVYRFDADTGEVRVIADGFSQCNGIAFSLDGKTAYIADSGETQGAIGGIQPTLPATIYAFDVLPDTQAFANRRVFAFIDAGVPDGLALDTNGNLYVGCGDGTEVFDPKGTLLGKIFLGVGSSNMIFAGAKRLIIMADTRVFLAEIAAEGASLDL</sequence>
<dbReference type="Proteomes" id="UP001218218">
    <property type="component" value="Unassembled WGS sequence"/>
</dbReference>
<evidence type="ECO:0000259" key="1">
    <source>
        <dbReference type="Pfam" id="PF08450"/>
    </source>
</evidence>
<dbReference type="InterPro" id="IPR013658">
    <property type="entry name" value="SGL"/>
</dbReference>